<dbReference type="Gene3D" id="3.90.550.10">
    <property type="entry name" value="Spore Coat Polysaccharide Biosynthesis Protein SpsA, Chain A"/>
    <property type="match status" value="1"/>
</dbReference>
<reference evidence="11" key="1">
    <citation type="submission" date="2021-09" db="EMBL/GenBank/DDBJ databases">
        <authorList>
            <person name="Martin H S."/>
        </authorList>
    </citation>
    <scope>NUCLEOTIDE SEQUENCE</scope>
</reference>
<evidence type="ECO:0000256" key="1">
    <source>
        <dbReference type="ARBA" id="ARBA00010401"/>
    </source>
</evidence>
<feature type="transmembrane region" description="Helical" evidence="10">
    <location>
        <begin position="141"/>
        <end position="160"/>
    </location>
</feature>
<evidence type="ECO:0000256" key="6">
    <source>
        <dbReference type="ARBA" id="ARBA00022695"/>
    </source>
</evidence>
<dbReference type="Gene3D" id="2.160.10.10">
    <property type="entry name" value="Hexapeptide repeat proteins"/>
    <property type="match status" value="1"/>
</dbReference>
<evidence type="ECO:0000256" key="8">
    <source>
        <dbReference type="ARBA" id="ARBA00031959"/>
    </source>
</evidence>
<evidence type="ECO:0000256" key="3">
    <source>
        <dbReference type="ARBA" id="ARBA00012415"/>
    </source>
</evidence>
<feature type="transmembrane region" description="Helical" evidence="10">
    <location>
        <begin position="293"/>
        <end position="316"/>
    </location>
</feature>
<comment type="function">
    <text evidence="7">UTP--glucose-1-phosphate uridylyltransferase catalyzing the conversion of glucose-1-phosphate into UDP-glucose, a crucial precursor for the production of glycogen.</text>
</comment>
<dbReference type="PANTHER" id="PTHR43511">
    <property type="match status" value="1"/>
</dbReference>
<dbReference type="EC" id="2.7.7.9" evidence="3"/>
<dbReference type="InterPro" id="IPR029044">
    <property type="entry name" value="Nucleotide-diphossugar_trans"/>
</dbReference>
<dbReference type="Proteomes" id="UP000789524">
    <property type="component" value="Unassembled WGS sequence"/>
</dbReference>
<comment type="subunit">
    <text evidence="2">Homooctamer.</text>
</comment>
<feature type="transmembrane region" description="Helical" evidence="10">
    <location>
        <begin position="446"/>
        <end position="469"/>
    </location>
</feature>
<keyword evidence="10" id="KW-0812">Transmembrane</keyword>
<evidence type="ECO:0000256" key="10">
    <source>
        <dbReference type="SAM" id="Phobius"/>
    </source>
</evidence>
<dbReference type="FunFam" id="2.160.10.10:FF:000001">
    <property type="entry name" value="UTP--glucose-1-phosphate uridylyltransferase"/>
    <property type="match status" value="1"/>
</dbReference>
<dbReference type="InterPro" id="IPR002618">
    <property type="entry name" value="UDPGP_fam"/>
</dbReference>
<evidence type="ECO:0000256" key="7">
    <source>
        <dbReference type="ARBA" id="ARBA00023579"/>
    </source>
</evidence>
<evidence type="ECO:0000256" key="9">
    <source>
        <dbReference type="ARBA" id="ARBA00047432"/>
    </source>
</evidence>
<feature type="transmembrane region" description="Helical" evidence="10">
    <location>
        <begin position="258"/>
        <end position="281"/>
    </location>
</feature>
<name>A0A8J2QWH1_9NEOP</name>
<dbReference type="AlphaFoldDB" id="A0A8J2QWH1"/>
<feature type="transmembrane region" description="Helical" evidence="10">
    <location>
        <begin position="489"/>
        <end position="512"/>
    </location>
</feature>
<keyword evidence="10" id="KW-0472">Membrane</keyword>
<feature type="transmembrane region" description="Helical" evidence="10">
    <location>
        <begin position="336"/>
        <end position="357"/>
    </location>
</feature>
<keyword evidence="5" id="KW-0808">Transferase</keyword>
<dbReference type="FunFam" id="3.90.550.10:FF:000002">
    <property type="entry name" value="UTP--glucose-1-phosphate uridylyltransferase"/>
    <property type="match status" value="1"/>
</dbReference>
<feature type="transmembrane region" description="Helical" evidence="10">
    <location>
        <begin position="65"/>
        <end position="84"/>
    </location>
</feature>
<organism evidence="11 12">
    <name type="scientific">Danaus chrysippus</name>
    <name type="common">African queen</name>
    <dbReference type="NCBI Taxonomy" id="151541"/>
    <lineage>
        <taxon>Eukaryota</taxon>
        <taxon>Metazoa</taxon>
        <taxon>Ecdysozoa</taxon>
        <taxon>Arthropoda</taxon>
        <taxon>Hexapoda</taxon>
        <taxon>Insecta</taxon>
        <taxon>Pterygota</taxon>
        <taxon>Neoptera</taxon>
        <taxon>Endopterygota</taxon>
        <taxon>Lepidoptera</taxon>
        <taxon>Glossata</taxon>
        <taxon>Ditrysia</taxon>
        <taxon>Papilionoidea</taxon>
        <taxon>Nymphalidae</taxon>
        <taxon>Danainae</taxon>
        <taxon>Danaini</taxon>
        <taxon>Danaina</taxon>
        <taxon>Danaus</taxon>
        <taxon>Anosia</taxon>
    </lineage>
</organism>
<dbReference type="UniPathway" id="UPA00164"/>
<comment type="similarity">
    <text evidence="1">Belongs to the UDPGP type 1 family.</text>
</comment>
<keyword evidence="10" id="KW-1133">Transmembrane helix</keyword>
<proteinExistence type="inferred from homology"/>
<dbReference type="InterPro" id="IPR016267">
    <property type="entry name" value="UDPGP_trans"/>
</dbReference>
<dbReference type="SUPFAM" id="SSF53448">
    <property type="entry name" value="Nucleotide-diphospho-sugar transferases"/>
    <property type="match status" value="1"/>
</dbReference>
<gene>
    <name evidence="11" type="ORF">DCHRY22_LOCUS8279</name>
</gene>
<keyword evidence="6" id="KW-0548">Nucleotidyltransferase</keyword>
<dbReference type="GO" id="GO:0005978">
    <property type="term" value="P:glycogen biosynthetic process"/>
    <property type="evidence" value="ECO:0007669"/>
    <property type="project" value="UniProtKB-UniPathway"/>
</dbReference>
<dbReference type="GO" id="GO:0006011">
    <property type="term" value="P:UDP-alpha-D-glucose metabolic process"/>
    <property type="evidence" value="ECO:0007669"/>
    <property type="project" value="InterPro"/>
</dbReference>
<evidence type="ECO:0000313" key="11">
    <source>
        <dbReference type="EMBL" id="CAG9568394.1"/>
    </source>
</evidence>
<dbReference type="CDD" id="cd00897">
    <property type="entry name" value="UGPase_euk"/>
    <property type="match status" value="1"/>
</dbReference>
<comment type="catalytic activity">
    <reaction evidence="9">
        <text>alpha-D-glucose 1-phosphate + UTP + H(+) = UDP-alpha-D-glucose + diphosphate</text>
        <dbReference type="Rhea" id="RHEA:19889"/>
        <dbReference type="ChEBI" id="CHEBI:15378"/>
        <dbReference type="ChEBI" id="CHEBI:33019"/>
        <dbReference type="ChEBI" id="CHEBI:46398"/>
        <dbReference type="ChEBI" id="CHEBI:58601"/>
        <dbReference type="ChEBI" id="CHEBI:58885"/>
        <dbReference type="EC" id="2.7.7.9"/>
    </reaction>
    <physiologicalReaction direction="left-to-right" evidence="9">
        <dbReference type="Rhea" id="RHEA:19890"/>
    </physiologicalReaction>
</comment>
<comment type="caution">
    <text evidence="11">The sequence shown here is derived from an EMBL/GenBank/DDBJ whole genome shotgun (WGS) entry which is preliminary data.</text>
</comment>
<protein>
    <recommendedName>
        <fullName evidence="4">UTP--glucose-1-phosphate uridylyltransferase</fullName>
        <ecNumber evidence="3">2.7.7.9</ecNumber>
    </recommendedName>
    <alternativeName>
        <fullName evidence="8">UDP-glucose pyrophosphorylase</fullName>
    </alternativeName>
</protein>
<keyword evidence="12" id="KW-1185">Reference proteome</keyword>
<accession>A0A8J2QWH1</accession>
<dbReference type="GO" id="GO:0003983">
    <property type="term" value="F:UTP:glucose-1-phosphate uridylyltransferase activity"/>
    <property type="evidence" value="ECO:0007669"/>
    <property type="project" value="UniProtKB-EC"/>
</dbReference>
<evidence type="ECO:0000256" key="4">
    <source>
        <dbReference type="ARBA" id="ARBA00019048"/>
    </source>
</evidence>
<evidence type="ECO:0000313" key="12">
    <source>
        <dbReference type="Proteomes" id="UP000789524"/>
    </source>
</evidence>
<evidence type="ECO:0000256" key="5">
    <source>
        <dbReference type="ARBA" id="ARBA00022679"/>
    </source>
</evidence>
<dbReference type="OrthoDB" id="932129at2759"/>
<dbReference type="Pfam" id="PF01704">
    <property type="entry name" value="UDPGP"/>
    <property type="match status" value="1"/>
</dbReference>
<dbReference type="EMBL" id="CAKASE010000060">
    <property type="protein sequence ID" value="CAG9568394.1"/>
    <property type="molecule type" value="Genomic_DNA"/>
</dbReference>
<evidence type="ECO:0000256" key="2">
    <source>
        <dbReference type="ARBA" id="ARBA00011823"/>
    </source>
</evidence>
<sequence length="1014" mass="112928">MEWTPLVKAQDRVKSWINPTDFDVQKLRGLLQGNIISSTVGEVCAYRLLLQDIRGGELPSYVPDILIVSMSALEAIVTPFVSWWGFKNRRLLMISYTLMVILTTTTLYFLPSAAVREESEFCDAANSNNDLSFVGMSARSIIRLIFIIFSIAAFQLNRVVTWTHGIGYSDEYAPERTSVHYGALLLVRVVILVIGNRMVADLLDNLQPLQISMVLFGYVVNFFKFFCVLPKHAPEVDGVQKTQLPVIGRSFPLSMARVLSLSLVLKQSMAAGLLAAALWGIGYSQVQIAKIKFLVAPSASIGLAEILLMVFIVFPVALAGVKFSVPVLMEYCKKKALKQIVIMTAFAFKFLVLLIALPKCDRGKVSGLGDYYYDHPQCSFSCGCKPTWSEFNPVCVTDNMTPISLLVTRGAAAQKRLMECLLAFQAQGVLILKTVDPRDKSVATGLLLSVVVMISFVCGHLLFMSIRVATCSWYEGGECHLQSDLYPTVVGFTSCFFAFLSAVISTVSLVLWKIRSHQRTPSGSRDFKEATKRDALARLEVELERLLSSVPDPKKPLVEKEFAGFKNLFSRFLAEQGPSVTWEKIQKLPEHAVIDYSTLQTPTTDSIHHMLDKLVVVKLNGGLGTSMGCKGPKSVIQVRNDLTFLDLTVQQIEHLNKTYKCNVPLVLMNSFNTDEDTLKVIRKYRGLKLDIHTFNQSCHPRINRESLLPLAKDADVHSDIEAWYPPGHGDFYESFYNSGLLDKFIKEGRTYCFISNIDNLGANVDLNILNLLLNPDQKEQSEFVMEVTDKTRADVKGGTLIQYEDKLRLLEIAQVPKEHVDDFKSVSQFKFFNTNNLWAKLDAIKRVVERGSLNMEIIVNNKSLADGVNVIQLETAVGAAMKCFEGGIGVNVPRSRFLPVKKTSDLLLVMSNLYSLSHGSLVMSSQRMFPSTPLVKLGDNHFAKVKEFLNRFATIPDLIELDHLTVSGDVTFGRGVSLKGTVIIIANHGERIDIPSGALLENKIVSGNLRILDH</sequence>
<feature type="transmembrane region" description="Helical" evidence="10">
    <location>
        <begin position="91"/>
        <end position="110"/>
    </location>
</feature>
<feature type="transmembrane region" description="Helical" evidence="10">
    <location>
        <begin position="181"/>
        <end position="199"/>
    </location>
</feature>